<reference evidence="3" key="2">
    <citation type="submission" date="2020-09" db="EMBL/GenBank/DDBJ databases">
        <authorList>
            <person name="Sun Q."/>
            <person name="Kim S."/>
        </authorList>
    </citation>
    <scope>NUCLEOTIDE SEQUENCE</scope>
    <source>
        <strain evidence="3">KCTC 42249</strain>
    </source>
</reference>
<dbReference type="Gene3D" id="3.30.2310.20">
    <property type="entry name" value="RelE-like"/>
    <property type="match status" value="1"/>
</dbReference>
<accession>A0A8J3DYX0</accession>
<evidence type="ECO:0000313" key="4">
    <source>
        <dbReference type="Proteomes" id="UP000630142"/>
    </source>
</evidence>
<gene>
    <name evidence="3" type="ORF">GCM10016234_19890</name>
</gene>
<organism evidence="3 4">
    <name type="scientific">Tianweitania populi</name>
    <dbReference type="NCBI Taxonomy" id="1607949"/>
    <lineage>
        <taxon>Bacteria</taxon>
        <taxon>Pseudomonadati</taxon>
        <taxon>Pseudomonadota</taxon>
        <taxon>Alphaproteobacteria</taxon>
        <taxon>Hyphomicrobiales</taxon>
        <taxon>Phyllobacteriaceae</taxon>
        <taxon>Tianweitania</taxon>
    </lineage>
</organism>
<dbReference type="InterPro" id="IPR007712">
    <property type="entry name" value="RelE/ParE_toxin"/>
</dbReference>
<comment type="caution">
    <text evidence="3">The sequence shown here is derived from an EMBL/GenBank/DDBJ whole genome shotgun (WGS) entry which is preliminary data.</text>
</comment>
<dbReference type="PANTHER" id="PTHR33755">
    <property type="entry name" value="TOXIN PARE1-RELATED"/>
    <property type="match status" value="1"/>
</dbReference>
<dbReference type="Pfam" id="PF05016">
    <property type="entry name" value="ParE_toxin"/>
    <property type="match status" value="1"/>
</dbReference>
<protein>
    <recommendedName>
        <fullName evidence="5">Type II toxin-antitoxin system RelE/ParE family toxin</fullName>
    </recommendedName>
</protein>
<proteinExistence type="inferred from homology"/>
<dbReference type="InterPro" id="IPR035093">
    <property type="entry name" value="RelE/ParE_toxin_dom_sf"/>
</dbReference>
<keyword evidence="2" id="KW-1277">Toxin-antitoxin system</keyword>
<name>A0A8J3DYX0_9HYPH</name>
<dbReference type="InterPro" id="IPR051803">
    <property type="entry name" value="TA_system_RelE-like_toxin"/>
</dbReference>
<sequence>MAKVFWLDEARDNVRDLFDYLLQHNPQAAERYIDALIEIGEQLQLFPKRARVYSGDIRVLPFRNHLIFYRVIEEEDEVEILRVRDGRQQVEDLLDPDTD</sequence>
<dbReference type="PANTHER" id="PTHR33755:SF7">
    <property type="entry name" value="TOXIN MODULE OF TOXIN-ANTITOXIN SYSTEM RELE_STBE FAMILY"/>
    <property type="match status" value="1"/>
</dbReference>
<evidence type="ECO:0000313" key="3">
    <source>
        <dbReference type="EMBL" id="GHD14372.1"/>
    </source>
</evidence>
<dbReference type="AlphaFoldDB" id="A0A8J3DYX0"/>
<evidence type="ECO:0008006" key="5">
    <source>
        <dbReference type="Google" id="ProtNLM"/>
    </source>
</evidence>
<dbReference type="EMBL" id="BMZQ01000002">
    <property type="protein sequence ID" value="GHD14372.1"/>
    <property type="molecule type" value="Genomic_DNA"/>
</dbReference>
<keyword evidence="4" id="KW-1185">Reference proteome</keyword>
<evidence type="ECO:0000256" key="1">
    <source>
        <dbReference type="ARBA" id="ARBA00006226"/>
    </source>
</evidence>
<dbReference type="Proteomes" id="UP000630142">
    <property type="component" value="Unassembled WGS sequence"/>
</dbReference>
<reference evidence="3" key="1">
    <citation type="journal article" date="2014" name="Int. J. Syst. Evol. Microbiol.">
        <title>Complete genome sequence of Corynebacterium casei LMG S-19264T (=DSM 44701T), isolated from a smear-ripened cheese.</title>
        <authorList>
            <consortium name="US DOE Joint Genome Institute (JGI-PGF)"/>
            <person name="Walter F."/>
            <person name="Albersmeier A."/>
            <person name="Kalinowski J."/>
            <person name="Ruckert C."/>
        </authorList>
    </citation>
    <scope>NUCLEOTIDE SEQUENCE</scope>
    <source>
        <strain evidence="3">KCTC 42249</strain>
    </source>
</reference>
<comment type="similarity">
    <text evidence="1">Belongs to the RelE toxin family.</text>
</comment>
<evidence type="ECO:0000256" key="2">
    <source>
        <dbReference type="ARBA" id="ARBA00022649"/>
    </source>
</evidence>
<dbReference type="RefSeq" id="WP_189503435.1">
    <property type="nucleotide sequence ID" value="NZ_BMZQ01000002.1"/>
</dbReference>